<evidence type="ECO:0000313" key="2">
    <source>
        <dbReference type="EMBL" id="NMO00839.1"/>
    </source>
</evidence>
<organism evidence="2 3">
    <name type="scientific">Gordonia asplenii</name>
    <dbReference type="NCBI Taxonomy" id="2725283"/>
    <lineage>
        <taxon>Bacteria</taxon>
        <taxon>Bacillati</taxon>
        <taxon>Actinomycetota</taxon>
        <taxon>Actinomycetes</taxon>
        <taxon>Mycobacteriales</taxon>
        <taxon>Gordoniaceae</taxon>
        <taxon>Gordonia</taxon>
    </lineage>
</organism>
<dbReference type="RefSeq" id="WP_170193344.1">
    <property type="nucleotide sequence ID" value="NZ_JABBNB010000005.1"/>
</dbReference>
<protein>
    <recommendedName>
        <fullName evidence="1">DUF7572 domain-containing protein</fullName>
    </recommendedName>
</protein>
<evidence type="ECO:0000259" key="1">
    <source>
        <dbReference type="Pfam" id="PF24457"/>
    </source>
</evidence>
<dbReference type="InterPro" id="IPR055994">
    <property type="entry name" value="DUF7572"/>
</dbReference>
<sequence>MEFITDLPHWVPVTRLYRHGDHHVAVTVLDFWDARGTNVFLCDEQGVAIDADGDPSNGLTALLELEHGTTFEQACQVAIPALEALPGS</sequence>
<name>A0A848KRW2_9ACTN</name>
<dbReference type="EMBL" id="JABBNB010000005">
    <property type="protein sequence ID" value="NMO00839.1"/>
    <property type="molecule type" value="Genomic_DNA"/>
</dbReference>
<keyword evidence="3" id="KW-1185">Reference proteome</keyword>
<gene>
    <name evidence="2" type="ORF">HH308_06380</name>
</gene>
<evidence type="ECO:0000313" key="3">
    <source>
        <dbReference type="Proteomes" id="UP000550729"/>
    </source>
</evidence>
<dbReference type="Proteomes" id="UP000550729">
    <property type="component" value="Unassembled WGS sequence"/>
</dbReference>
<dbReference type="AlphaFoldDB" id="A0A848KRW2"/>
<reference evidence="2 3" key="1">
    <citation type="submission" date="2020-04" db="EMBL/GenBank/DDBJ databases">
        <title>Gordonia sp. nov. TBRC 11910.</title>
        <authorList>
            <person name="Suriyachadkun C."/>
        </authorList>
    </citation>
    <scope>NUCLEOTIDE SEQUENCE [LARGE SCALE GENOMIC DNA]</scope>
    <source>
        <strain evidence="2 3">TBRC 11910</strain>
    </source>
</reference>
<proteinExistence type="predicted"/>
<accession>A0A848KRW2</accession>
<feature type="domain" description="DUF7572" evidence="1">
    <location>
        <begin position="5"/>
        <end position="77"/>
    </location>
</feature>
<dbReference type="Pfam" id="PF24457">
    <property type="entry name" value="DUF7572"/>
    <property type="match status" value="1"/>
</dbReference>
<comment type="caution">
    <text evidence="2">The sequence shown here is derived from an EMBL/GenBank/DDBJ whole genome shotgun (WGS) entry which is preliminary data.</text>
</comment>